<dbReference type="InterPro" id="IPR052708">
    <property type="entry name" value="PxpC"/>
</dbReference>
<keyword evidence="2" id="KW-0378">Hydrolase</keyword>
<dbReference type="EMBL" id="QGNY01000009">
    <property type="protein sequence ID" value="PWS29956.1"/>
    <property type="molecule type" value="Genomic_DNA"/>
</dbReference>
<accession>A0A317EXL3</accession>
<dbReference type="Proteomes" id="UP000245391">
    <property type="component" value="Unassembled WGS sequence"/>
</dbReference>
<dbReference type="PANTHER" id="PTHR43309">
    <property type="entry name" value="5-OXOPROLINASE SUBUNIT C"/>
    <property type="match status" value="1"/>
</dbReference>
<organism evidence="5 6">
    <name type="scientific">Pedobacter paludis</name>
    <dbReference type="NCBI Taxonomy" id="2203212"/>
    <lineage>
        <taxon>Bacteria</taxon>
        <taxon>Pseudomonadati</taxon>
        <taxon>Bacteroidota</taxon>
        <taxon>Sphingobacteriia</taxon>
        <taxon>Sphingobacteriales</taxon>
        <taxon>Sphingobacteriaceae</taxon>
        <taxon>Pedobacter</taxon>
    </lineage>
</organism>
<gene>
    <name evidence="5" type="ORF">DF947_20440</name>
</gene>
<sequence length="329" mass="35952">MEICILKPGVLSTIQDLGRMDYLNQAIPVSGATDQLSARIANKAVGNSEGDAVIEFTYAAAEFKAETEILIAYAGDGATFYANGEKLPTERPIFVPAETVIKLINNPDGARTYLAIAGGWNVPEVLGSKSTYLTAAFGGYEGRILKTGDHLKSSENLSETSISILNRLRGNTIKYLQWSIPKALLLPKDHKTIRVVPAREFTWFDSQSIIGFLSDSFSIGLNSNRMGYHLEGNKINRIKNDELLSTAVFPGTIQVTGSGNLVLLMADCQTTGGYPRIAQVASVDLPLCAQLKPGDHIRFSEISKEDAEFLYIEREKELARLTLAINSKF</sequence>
<dbReference type="GO" id="GO:0016829">
    <property type="term" value="F:lyase activity"/>
    <property type="evidence" value="ECO:0007669"/>
    <property type="project" value="UniProtKB-KW"/>
</dbReference>
<proteinExistence type="predicted"/>
<dbReference type="GO" id="GO:0016787">
    <property type="term" value="F:hydrolase activity"/>
    <property type="evidence" value="ECO:0007669"/>
    <property type="project" value="UniProtKB-KW"/>
</dbReference>
<dbReference type="SUPFAM" id="SSF50891">
    <property type="entry name" value="Cyclophilin-like"/>
    <property type="match status" value="1"/>
</dbReference>
<dbReference type="AlphaFoldDB" id="A0A317EXL3"/>
<dbReference type="OrthoDB" id="9782422at2"/>
<keyword evidence="1" id="KW-0547">Nucleotide-binding</keyword>
<dbReference type="NCBIfam" id="TIGR00724">
    <property type="entry name" value="urea_amlyse_rel"/>
    <property type="match status" value="1"/>
</dbReference>
<evidence type="ECO:0000259" key="4">
    <source>
        <dbReference type="SMART" id="SM00797"/>
    </source>
</evidence>
<feature type="domain" description="Carboxyltransferase" evidence="4">
    <location>
        <begin position="24"/>
        <end position="317"/>
    </location>
</feature>
<dbReference type="Pfam" id="PF02626">
    <property type="entry name" value="CT_A_B"/>
    <property type="match status" value="1"/>
</dbReference>
<keyword evidence="3" id="KW-0067">ATP-binding</keyword>
<dbReference type="InterPro" id="IPR003778">
    <property type="entry name" value="CT_A_B"/>
</dbReference>
<dbReference type="InterPro" id="IPR029000">
    <property type="entry name" value="Cyclophilin-like_dom_sf"/>
</dbReference>
<dbReference type="Gene3D" id="2.40.100.10">
    <property type="entry name" value="Cyclophilin-like"/>
    <property type="match status" value="1"/>
</dbReference>
<dbReference type="GO" id="GO:0005524">
    <property type="term" value="F:ATP binding"/>
    <property type="evidence" value="ECO:0007669"/>
    <property type="project" value="UniProtKB-KW"/>
</dbReference>
<evidence type="ECO:0000256" key="3">
    <source>
        <dbReference type="ARBA" id="ARBA00022840"/>
    </source>
</evidence>
<dbReference type="SMART" id="SM00797">
    <property type="entry name" value="AHS2"/>
    <property type="match status" value="1"/>
</dbReference>
<name>A0A317EXL3_9SPHI</name>
<evidence type="ECO:0000313" key="5">
    <source>
        <dbReference type="EMBL" id="PWS29956.1"/>
    </source>
</evidence>
<evidence type="ECO:0000313" key="6">
    <source>
        <dbReference type="Proteomes" id="UP000245391"/>
    </source>
</evidence>
<protein>
    <submittedName>
        <fullName evidence="5">Urea amidolyase</fullName>
    </submittedName>
</protein>
<dbReference type="RefSeq" id="WP_109932473.1">
    <property type="nucleotide sequence ID" value="NZ_QGNY01000009.1"/>
</dbReference>
<reference evidence="6" key="1">
    <citation type="submission" date="2018-05" db="EMBL/GenBank/DDBJ databases">
        <title>Pedobacter paludis sp. nov., isolated from wetland soil.</title>
        <authorList>
            <person name="Zhang Y."/>
        </authorList>
    </citation>
    <scope>NUCLEOTIDE SEQUENCE [LARGE SCALE GENOMIC DNA]</scope>
    <source>
        <strain evidence="6">R-8</strain>
    </source>
</reference>
<keyword evidence="5" id="KW-0456">Lyase</keyword>
<dbReference type="PANTHER" id="PTHR43309:SF5">
    <property type="entry name" value="5-OXOPROLINASE SUBUNIT C"/>
    <property type="match status" value="1"/>
</dbReference>
<comment type="caution">
    <text evidence="5">The sequence shown here is derived from an EMBL/GenBank/DDBJ whole genome shotgun (WGS) entry which is preliminary data.</text>
</comment>
<evidence type="ECO:0000256" key="2">
    <source>
        <dbReference type="ARBA" id="ARBA00022801"/>
    </source>
</evidence>
<keyword evidence="6" id="KW-1185">Reference proteome</keyword>
<evidence type="ECO:0000256" key="1">
    <source>
        <dbReference type="ARBA" id="ARBA00022741"/>
    </source>
</evidence>